<dbReference type="AlphaFoldDB" id="C5KZQ1"/>
<dbReference type="InParanoid" id="C5KZQ1"/>
<evidence type="ECO:0000313" key="2">
    <source>
        <dbReference type="Proteomes" id="UP000007800"/>
    </source>
</evidence>
<sequence length="108" mass="12178">MTEAWGTSAAEAQRIEITEKAKIDEDTGFTPHSLVFGYDACFPLDLALLTPQSELSNRLGRSELSSDAVKEILQSFAERRRKIHELWAEAWERNRAAHAKKLQQPAVP</sequence>
<keyword evidence="2" id="KW-1185">Reference proteome</keyword>
<dbReference type="EMBL" id="GG677899">
    <property type="protein sequence ID" value="EER10079.1"/>
    <property type="molecule type" value="Genomic_DNA"/>
</dbReference>
<organism evidence="2">
    <name type="scientific">Perkinsus marinus (strain ATCC 50983 / TXsc)</name>
    <dbReference type="NCBI Taxonomy" id="423536"/>
    <lineage>
        <taxon>Eukaryota</taxon>
        <taxon>Sar</taxon>
        <taxon>Alveolata</taxon>
        <taxon>Perkinsozoa</taxon>
        <taxon>Perkinsea</taxon>
        <taxon>Perkinsida</taxon>
        <taxon>Perkinsidae</taxon>
        <taxon>Perkinsus</taxon>
    </lineage>
</organism>
<gene>
    <name evidence="1" type="ORF">Pmar_PMAR007078</name>
</gene>
<dbReference type="RefSeq" id="XP_002778284.1">
    <property type="nucleotide sequence ID" value="XM_002778238.1"/>
</dbReference>
<name>C5KZQ1_PERM5</name>
<dbReference type="GeneID" id="9038357"/>
<dbReference type="Proteomes" id="UP000007800">
    <property type="component" value="Unassembled WGS sequence"/>
</dbReference>
<accession>C5KZQ1</accession>
<evidence type="ECO:0000313" key="1">
    <source>
        <dbReference type="EMBL" id="EER10079.1"/>
    </source>
</evidence>
<proteinExistence type="predicted"/>
<dbReference type="OrthoDB" id="413122at2759"/>
<protein>
    <submittedName>
        <fullName evidence="1">Uncharacterized protein</fullName>
    </submittedName>
</protein>
<reference evidence="1 2" key="1">
    <citation type="submission" date="2008-07" db="EMBL/GenBank/DDBJ databases">
        <authorList>
            <person name="El-Sayed N."/>
            <person name="Caler E."/>
            <person name="Inman J."/>
            <person name="Amedeo P."/>
            <person name="Hass B."/>
            <person name="Wortman J."/>
        </authorList>
    </citation>
    <scope>NUCLEOTIDE SEQUENCE [LARGE SCALE GENOMIC DNA]</scope>
    <source>
        <strain evidence="2">ATCC 50983 / TXsc</strain>
    </source>
</reference>